<evidence type="ECO:0000313" key="1">
    <source>
        <dbReference type="EMBL" id="KAK9192380.1"/>
    </source>
</evidence>
<comment type="caution">
    <text evidence="1">The sequence shown here is derived from an EMBL/GenBank/DDBJ whole genome shotgun (WGS) entry which is preliminary data.</text>
</comment>
<name>A0AAP0M0Y0_9ROSI</name>
<dbReference type="AlphaFoldDB" id="A0AAP0M0Y0"/>
<protein>
    <submittedName>
        <fullName evidence="1">Uncharacterized protein</fullName>
    </submittedName>
</protein>
<sequence length="97" mass="11017">MAEQQDFDSVSVSVSAKALTDLLWEEIAKFNAQNMGIMEEDAMKEMMKLMDKEKTSEYLNLLREVEVLQLNVNKKTAFIAQLQSDSSLDALNKIAQK</sequence>
<gene>
    <name evidence="1" type="ORF">WN944_003070</name>
</gene>
<dbReference type="EMBL" id="JBCGBO010000006">
    <property type="protein sequence ID" value="KAK9192380.1"/>
    <property type="molecule type" value="Genomic_DNA"/>
</dbReference>
<dbReference type="Proteomes" id="UP001428341">
    <property type="component" value="Unassembled WGS sequence"/>
</dbReference>
<accession>A0AAP0M0Y0</accession>
<reference evidence="1 2" key="1">
    <citation type="submission" date="2024-05" db="EMBL/GenBank/DDBJ databases">
        <title>Haplotype-resolved chromosome-level genome assembly of Huyou (Citrus changshanensis).</title>
        <authorList>
            <person name="Miao C."/>
            <person name="Chen W."/>
            <person name="Wu Y."/>
            <person name="Wang L."/>
            <person name="Zhao S."/>
            <person name="Grierson D."/>
            <person name="Xu C."/>
            <person name="Chen K."/>
        </authorList>
    </citation>
    <scope>NUCLEOTIDE SEQUENCE [LARGE SCALE GENOMIC DNA]</scope>
    <source>
        <strain evidence="1">01-14</strain>
        <tissue evidence="1">Leaf</tissue>
    </source>
</reference>
<proteinExistence type="predicted"/>
<organism evidence="1 2">
    <name type="scientific">Citrus x changshan-huyou</name>
    <dbReference type="NCBI Taxonomy" id="2935761"/>
    <lineage>
        <taxon>Eukaryota</taxon>
        <taxon>Viridiplantae</taxon>
        <taxon>Streptophyta</taxon>
        <taxon>Embryophyta</taxon>
        <taxon>Tracheophyta</taxon>
        <taxon>Spermatophyta</taxon>
        <taxon>Magnoliopsida</taxon>
        <taxon>eudicotyledons</taxon>
        <taxon>Gunneridae</taxon>
        <taxon>Pentapetalae</taxon>
        <taxon>rosids</taxon>
        <taxon>malvids</taxon>
        <taxon>Sapindales</taxon>
        <taxon>Rutaceae</taxon>
        <taxon>Aurantioideae</taxon>
        <taxon>Citrus</taxon>
    </lineage>
</organism>
<keyword evidence="2" id="KW-1185">Reference proteome</keyword>
<evidence type="ECO:0000313" key="2">
    <source>
        <dbReference type="Proteomes" id="UP001428341"/>
    </source>
</evidence>